<sequence length="220" mass="23227">MLLRSAGLPCALALLLGPWAGEARAAAWPRGAGQSFLTLSYQHDVAPSDDAYGGLYYERGLSDSLTFGLTAGHNPVFADSNAIAFLRKTLTPEGSDVFALSLGAGWVEGAGAALRPGASWGRGWQRGAFSGWYGVEATFAYRADATTELKVDPVIGLNLEGGALAVLQLQTSRLSGGDWQVGLAPSWVRPVGDGLMLEMGAVWVPQDENLALKLGLWTEF</sequence>
<dbReference type="AlphaFoldDB" id="A0A318SWY8"/>
<reference evidence="2 3" key="1">
    <citation type="submission" date="2018-06" db="EMBL/GenBank/DDBJ databases">
        <title>Genomic Encyclopedia of Type Strains, Phase III (KMG-III): the genomes of soil and plant-associated and newly described type strains.</title>
        <authorList>
            <person name="Whitman W."/>
        </authorList>
    </citation>
    <scope>NUCLEOTIDE SEQUENCE [LARGE SCALE GENOMIC DNA]</scope>
    <source>
        <strain evidence="2 3">CECT 9025</strain>
    </source>
</reference>
<dbReference type="EMBL" id="QJTE01000001">
    <property type="protein sequence ID" value="PYE85973.1"/>
    <property type="molecule type" value="Genomic_DNA"/>
</dbReference>
<keyword evidence="3" id="KW-1185">Reference proteome</keyword>
<evidence type="ECO:0000256" key="1">
    <source>
        <dbReference type="SAM" id="SignalP"/>
    </source>
</evidence>
<accession>A0A318SWY8</accession>
<dbReference type="RefSeq" id="WP_110812977.1">
    <property type="nucleotide sequence ID" value="NZ_QJTE01000001.1"/>
</dbReference>
<protein>
    <submittedName>
        <fullName evidence="2">Uncharacterized protein</fullName>
    </submittedName>
</protein>
<dbReference type="OrthoDB" id="7857490at2"/>
<gene>
    <name evidence="2" type="ORF">DFP88_101647</name>
</gene>
<dbReference type="Proteomes" id="UP000248311">
    <property type="component" value="Unassembled WGS sequence"/>
</dbReference>
<proteinExistence type="predicted"/>
<feature type="chain" id="PRO_5016452771" evidence="1">
    <location>
        <begin position="26"/>
        <end position="220"/>
    </location>
</feature>
<comment type="caution">
    <text evidence="2">The sequence shown here is derived from an EMBL/GenBank/DDBJ whole genome shotgun (WGS) entry which is preliminary data.</text>
</comment>
<feature type="signal peptide" evidence="1">
    <location>
        <begin position="1"/>
        <end position="25"/>
    </location>
</feature>
<organism evidence="2 3">
    <name type="scientific">Pseudoroseicyclus aestuarii</name>
    <dbReference type="NCBI Taxonomy" id="1795041"/>
    <lineage>
        <taxon>Bacteria</taxon>
        <taxon>Pseudomonadati</taxon>
        <taxon>Pseudomonadota</taxon>
        <taxon>Alphaproteobacteria</taxon>
        <taxon>Rhodobacterales</taxon>
        <taxon>Paracoccaceae</taxon>
        <taxon>Pseudoroseicyclus</taxon>
    </lineage>
</organism>
<name>A0A318SWY8_9RHOB</name>
<evidence type="ECO:0000313" key="3">
    <source>
        <dbReference type="Proteomes" id="UP000248311"/>
    </source>
</evidence>
<evidence type="ECO:0000313" key="2">
    <source>
        <dbReference type="EMBL" id="PYE85973.1"/>
    </source>
</evidence>
<keyword evidence="1" id="KW-0732">Signal</keyword>